<dbReference type="Proteomes" id="UP000651208">
    <property type="component" value="Unassembled WGS sequence"/>
</dbReference>
<dbReference type="CDD" id="cd01310">
    <property type="entry name" value="TatD_DNAse"/>
    <property type="match status" value="1"/>
</dbReference>
<dbReference type="InterPro" id="IPR032466">
    <property type="entry name" value="Metal_Hydrolase"/>
</dbReference>
<accession>A0ABR7QUG7</accession>
<gene>
    <name evidence="3" type="ORF">FcAc13_00860</name>
</gene>
<protein>
    <submittedName>
        <fullName evidence="3">TatD family hydrolase</fullName>
    </submittedName>
</protein>
<dbReference type="SUPFAM" id="SSF51556">
    <property type="entry name" value="Metallo-dependent hydrolases"/>
    <property type="match status" value="1"/>
</dbReference>
<dbReference type="PIRSF" id="PIRSF005902">
    <property type="entry name" value="DNase_TatD"/>
    <property type="match status" value="1"/>
</dbReference>
<dbReference type="Pfam" id="PF01026">
    <property type="entry name" value="TatD_DNase"/>
    <property type="match status" value="1"/>
</dbReference>
<keyword evidence="2 3" id="KW-0378">Hydrolase</keyword>
<proteinExistence type="inferred from homology"/>
<dbReference type="RefSeq" id="WP_187754318.1">
    <property type="nucleotide sequence ID" value="NZ_JABURY010000004.1"/>
</dbReference>
<comment type="caution">
    <text evidence="3">The sequence shown here is derived from an EMBL/GenBank/DDBJ whole genome shotgun (WGS) entry which is preliminary data.</text>
</comment>
<comment type="similarity">
    <text evidence="1">Belongs to the metallo-dependent hydrolases superfamily. TatD-type hydrolase family.</text>
</comment>
<evidence type="ECO:0000256" key="1">
    <source>
        <dbReference type="ARBA" id="ARBA00009275"/>
    </source>
</evidence>
<evidence type="ECO:0000256" key="2">
    <source>
        <dbReference type="ARBA" id="ARBA00022801"/>
    </source>
</evidence>
<dbReference type="Gene3D" id="3.20.20.140">
    <property type="entry name" value="Metal-dependent hydrolases"/>
    <property type="match status" value="1"/>
</dbReference>
<name>A0ABR7QUG7_9GAMM</name>
<evidence type="ECO:0000313" key="4">
    <source>
        <dbReference type="Proteomes" id="UP000651208"/>
    </source>
</evidence>
<evidence type="ECO:0000313" key="3">
    <source>
        <dbReference type="EMBL" id="MBC9129859.1"/>
    </source>
</evidence>
<dbReference type="PROSITE" id="PS01091">
    <property type="entry name" value="TATD_3"/>
    <property type="match status" value="1"/>
</dbReference>
<dbReference type="EMBL" id="JABURY010000004">
    <property type="protein sequence ID" value="MBC9129859.1"/>
    <property type="molecule type" value="Genomic_DNA"/>
</dbReference>
<dbReference type="InterPro" id="IPR001130">
    <property type="entry name" value="TatD-like"/>
</dbReference>
<dbReference type="PANTHER" id="PTHR46124">
    <property type="entry name" value="D-AMINOACYL-TRNA DEACYLASE"/>
    <property type="match status" value="1"/>
</dbReference>
<reference evidence="3 4" key="1">
    <citation type="submission" date="2020-06" db="EMBL/GenBank/DDBJ databases">
        <title>Frischella cerana isolated from Apis cerana gut homogenate.</title>
        <authorList>
            <person name="Wolter L.A."/>
            <person name="Suenami S."/>
            <person name="Miyazaki R."/>
        </authorList>
    </citation>
    <scope>NUCLEOTIDE SEQUENCE [LARGE SCALE GENOMIC DNA]</scope>
    <source>
        <strain evidence="3 4">Ac13</strain>
    </source>
</reference>
<dbReference type="InterPro" id="IPR018228">
    <property type="entry name" value="DNase_TatD-rel_CS"/>
</dbReference>
<dbReference type="GO" id="GO:0016787">
    <property type="term" value="F:hydrolase activity"/>
    <property type="evidence" value="ECO:0007669"/>
    <property type="project" value="UniProtKB-KW"/>
</dbReference>
<dbReference type="PANTHER" id="PTHR46124:SF3">
    <property type="entry name" value="HYDROLASE"/>
    <property type="match status" value="1"/>
</dbReference>
<dbReference type="PROSITE" id="PS01137">
    <property type="entry name" value="TATD_1"/>
    <property type="match status" value="1"/>
</dbReference>
<sequence length="261" mass="29694">MIFIDTHCHLDAPPFTHAMIDSIKKFRQAKVEKIIVPAVSSQNFATIKLLSQHHEPIYYALGLHPIYPHNQEDLVLLEHMLENLPPKLVAIGETGLDNYISNANLAQQQQYLLRQFEFAKQYHLPMILHSRKTHALLYVLLKQAKLPNKGVIHGFSGSYEQAMQFIRLGFYIGVGGIISYQRANKTRNAISRIPLEYIVLETDAPDMPLSGYQGQPNRPENVAKVFDILVSLRSESAEHIQNTILTNTLTLFPRINTMNTI</sequence>
<keyword evidence="4" id="KW-1185">Reference proteome</keyword>
<organism evidence="3 4">
    <name type="scientific">Frischella japonica</name>
    <dbReference type="NCBI Taxonomy" id="2741544"/>
    <lineage>
        <taxon>Bacteria</taxon>
        <taxon>Pseudomonadati</taxon>
        <taxon>Pseudomonadota</taxon>
        <taxon>Gammaproteobacteria</taxon>
        <taxon>Orbales</taxon>
        <taxon>Orbaceae</taxon>
        <taxon>Frischella</taxon>
    </lineage>
</organism>